<feature type="compositionally biased region" description="Basic and acidic residues" evidence="1">
    <location>
        <begin position="51"/>
        <end position="65"/>
    </location>
</feature>
<gene>
    <name evidence="2" type="ordered locus">CRES_0292</name>
</gene>
<feature type="region of interest" description="Disordered" evidence="1">
    <location>
        <begin position="473"/>
        <end position="498"/>
    </location>
</feature>
<reference evidence="2 3" key="1">
    <citation type="journal article" date="2012" name="BMC Genomics">
        <title>Complete genome sequence, lifestyle, and multi-drug resistance of the human pathogen Corynebacterium resistens DSM 45100 isolated from blood samples of a leukemia patient.</title>
        <authorList>
            <person name="Schroder J."/>
            <person name="Maus I."/>
            <person name="Meyer K."/>
            <person name="Wordemann S."/>
            <person name="Blom J."/>
            <person name="Jaenicke S."/>
            <person name="Schneider J."/>
            <person name="Trost E."/>
            <person name="Tauch A."/>
        </authorList>
    </citation>
    <scope>NUCLEOTIDE SEQUENCE [LARGE SCALE GENOMIC DNA]</scope>
    <source>
        <strain evidence="3">DSM 45100 / JCM 12819 / CCUG 50093 / GTC 2026 / SICGH 158</strain>
    </source>
</reference>
<dbReference type="AlphaFoldDB" id="F8E2V7"/>
<sequence length="518" mass="56010">MTGSVLTLLIGLAFLGLAIWLLWRAGTQGTAGTGSAASSSTPTGIPDADALQDREDRGVEIEKLPEQTVSETTPAPAASATEASEGEPAPTALEALPEQEAPAAAERPSEPPLISGDSIESTKVDEGLRFIRGRKRRRAWAQDNGFEHLREDRKAAQELPEALLNAMQPEQLVLRDVVAGFFEGYEVVFGDLAGATVLRMRRPALSPVTVYYSVAGAVPAGMRRAELLDQPPYYGFTTDIRALDRMLDERVEDGLAALAHVVSDVIWENDWVVVRMSRKLDMSVWDQVLPVVRTLADAAMVLPPLIMSTPLAMDFADPTRAWPGVSALTAGGTGATETAAEDTAEKPKKAKSGKARPGHLRAVEDKHDPSAQRHADRAGSIDESAKKDSAGKPDDSATKRPYIERPAGPVEFPSRSTGRTEGDWEGEDFPLHDETEGSIPSLGEDPDHISSSHSQYARVIRVEQETAIFGDELSHAAQMRRRKGRHRAPDARHARPEPIAPIEAEIETVDGEIVEGDE</sequence>
<dbReference type="HOGENOM" id="CLU_026982_0_0_11"/>
<keyword evidence="3" id="KW-1185">Reference proteome</keyword>
<evidence type="ECO:0000256" key="1">
    <source>
        <dbReference type="SAM" id="MobiDB-lite"/>
    </source>
</evidence>
<dbReference type="Proteomes" id="UP000000492">
    <property type="component" value="Chromosome"/>
</dbReference>
<dbReference type="KEGG" id="crd:CRES_0292"/>
<feature type="region of interest" description="Disordered" evidence="1">
    <location>
        <begin position="327"/>
        <end position="454"/>
    </location>
</feature>
<feature type="compositionally biased region" description="Basic and acidic residues" evidence="1">
    <location>
        <begin position="487"/>
        <end position="496"/>
    </location>
</feature>
<evidence type="ECO:0000313" key="2">
    <source>
        <dbReference type="EMBL" id="AEI08655.1"/>
    </source>
</evidence>
<proteinExistence type="predicted"/>
<feature type="compositionally biased region" description="Basic residues" evidence="1">
    <location>
        <begin position="348"/>
        <end position="359"/>
    </location>
</feature>
<feature type="compositionally biased region" description="Low complexity" evidence="1">
    <location>
        <begin position="70"/>
        <end position="106"/>
    </location>
</feature>
<protein>
    <submittedName>
        <fullName evidence="2">Secreted protein</fullName>
    </submittedName>
</protein>
<feature type="compositionally biased region" description="Low complexity" evidence="1">
    <location>
        <begin position="30"/>
        <end position="41"/>
    </location>
</feature>
<dbReference type="eggNOG" id="ENOG502ZNE6">
    <property type="taxonomic scope" value="Bacteria"/>
</dbReference>
<organism evidence="2 3">
    <name type="scientific">Corynebacterium resistens (strain DSM 45100 / JCM 12819 / GTC 2026 / SICGH 158)</name>
    <dbReference type="NCBI Taxonomy" id="662755"/>
    <lineage>
        <taxon>Bacteria</taxon>
        <taxon>Bacillati</taxon>
        <taxon>Actinomycetota</taxon>
        <taxon>Actinomycetes</taxon>
        <taxon>Mycobacteriales</taxon>
        <taxon>Corynebacteriaceae</taxon>
        <taxon>Corynebacterium</taxon>
    </lineage>
</organism>
<dbReference type="EMBL" id="CP002857">
    <property type="protein sequence ID" value="AEI08655.1"/>
    <property type="molecule type" value="Genomic_DNA"/>
</dbReference>
<feature type="compositionally biased region" description="Basic and acidic residues" evidence="1">
    <location>
        <begin position="361"/>
        <end position="403"/>
    </location>
</feature>
<feature type="region of interest" description="Disordered" evidence="1">
    <location>
        <begin position="30"/>
        <end position="119"/>
    </location>
</feature>
<accession>F8E2V7</accession>
<dbReference type="OrthoDB" id="4391988at2"/>
<evidence type="ECO:0000313" key="3">
    <source>
        <dbReference type="Proteomes" id="UP000000492"/>
    </source>
</evidence>
<dbReference type="STRING" id="662755.CRES_0292"/>
<dbReference type="RefSeq" id="WP_013887683.1">
    <property type="nucleotide sequence ID" value="NC_015673.1"/>
</dbReference>
<name>F8E2V7_CORRG</name>